<sequence length="53" mass="6087">MYPTGETSALTKDEKLEVFRRKQNIMIQCRKNDEQVLMVKSRSSQGNSKGLLV</sequence>
<dbReference type="AlphaFoldDB" id="A0A0A9D0A3"/>
<dbReference type="EMBL" id="GBRH01216624">
    <property type="protein sequence ID" value="JAD81271.1"/>
    <property type="molecule type" value="Transcribed_RNA"/>
</dbReference>
<reference evidence="1" key="1">
    <citation type="submission" date="2014-09" db="EMBL/GenBank/DDBJ databases">
        <authorList>
            <person name="Magalhaes I.L.F."/>
            <person name="Oliveira U."/>
            <person name="Santos F.R."/>
            <person name="Vidigal T.H.D.A."/>
            <person name="Brescovit A.D."/>
            <person name="Santos A.J."/>
        </authorList>
    </citation>
    <scope>NUCLEOTIDE SEQUENCE</scope>
    <source>
        <tissue evidence="1">Shoot tissue taken approximately 20 cm above the soil surface</tissue>
    </source>
</reference>
<proteinExistence type="predicted"/>
<organism evidence="1">
    <name type="scientific">Arundo donax</name>
    <name type="common">Giant reed</name>
    <name type="synonym">Donax arundinaceus</name>
    <dbReference type="NCBI Taxonomy" id="35708"/>
    <lineage>
        <taxon>Eukaryota</taxon>
        <taxon>Viridiplantae</taxon>
        <taxon>Streptophyta</taxon>
        <taxon>Embryophyta</taxon>
        <taxon>Tracheophyta</taxon>
        <taxon>Spermatophyta</taxon>
        <taxon>Magnoliopsida</taxon>
        <taxon>Liliopsida</taxon>
        <taxon>Poales</taxon>
        <taxon>Poaceae</taxon>
        <taxon>PACMAD clade</taxon>
        <taxon>Arundinoideae</taxon>
        <taxon>Arundineae</taxon>
        <taxon>Arundo</taxon>
    </lineage>
</organism>
<evidence type="ECO:0000313" key="1">
    <source>
        <dbReference type="EMBL" id="JAD81271.1"/>
    </source>
</evidence>
<accession>A0A0A9D0A3</accession>
<reference evidence="1" key="2">
    <citation type="journal article" date="2015" name="Data Brief">
        <title>Shoot transcriptome of the giant reed, Arundo donax.</title>
        <authorList>
            <person name="Barrero R.A."/>
            <person name="Guerrero F.D."/>
            <person name="Moolhuijzen P."/>
            <person name="Goolsby J.A."/>
            <person name="Tidwell J."/>
            <person name="Bellgard S.E."/>
            <person name="Bellgard M.I."/>
        </authorList>
    </citation>
    <scope>NUCLEOTIDE SEQUENCE</scope>
    <source>
        <tissue evidence="1">Shoot tissue taken approximately 20 cm above the soil surface</tissue>
    </source>
</reference>
<protein>
    <submittedName>
        <fullName evidence="1">Uncharacterized protein</fullName>
    </submittedName>
</protein>
<name>A0A0A9D0A3_ARUDO</name>